<feature type="transmembrane region" description="Helical" evidence="9">
    <location>
        <begin position="6"/>
        <end position="29"/>
    </location>
</feature>
<dbReference type="GO" id="GO:0005886">
    <property type="term" value="C:plasma membrane"/>
    <property type="evidence" value="ECO:0007669"/>
    <property type="project" value="UniProtKB-SubCell"/>
</dbReference>
<keyword evidence="7 8" id="KW-0472">Membrane</keyword>
<dbReference type="InterPro" id="IPR007208">
    <property type="entry name" value="MrpF/PhaF-like"/>
</dbReference>
<keyword evidence="5 9" id="KW-0812">Transmembrane</keyword>
<dbReference type="PANTHER" id="PTHR34702:SF1">
    <property type="entry name" value="NA(+)_H(+) ANTIPORTER SUBUNIT F"/>
    <property type="match status" value="1"/>
</dbReference>
<comment type="subcellular location">
    <subcellularLocation>
        <location evidence="1 8">Cell membrane</location>
        <topology evidence="1 8">Multi-pass membrane protein</topology>
    </subcellularLocation>
</comment>
<evidence type="ECO:0000256" key="3">
    <source>
        <dbReference type="ARBA" id="ARBA00022448"/>
    </source>
</evidence>
<reference evidence="10 11" key="1">
    <citation type="submission" date="2018-12" db="EMBL/GenBank/DDBJ databases">
        <title>Complete Genome Sequence of the Corallopyronin A producing Myxobacterium Corallococcus coralloides B035.</title>
        <authorList>
            <person name="Bouhired S.M."/>
            <person name="Rupp O."/>
            <person name="Blom J."/>
            <person name="Schaeberle T.F."/>
            <person name="Kehraus S."/>
            <person name="Schiefer A."/>
            <person name="Pfarr K."/>
            <person name="Goesmann A."/>
            <person name="Hoerauf A."/>
            <person name="Koenig G.M."/>
        </authorList>
    </citation>
    <scope>NUCLEOTIDE SEQUENCE [LARGE SCALE GENOMIC DNA]</scope>
    <source>
        <strain evidence="10 11">B035</strain>
    </source>
</reference>
<protein>
    <submittedName>
        <fullName evidence="10">Na(+)/H(+) antiporter subunit F</fullName>
    </submittedName>
</protein>
<dbReference type="AlphaFoldDB" id="A0A410RIW1"/>
<evidence type="ECO:0000256" key="4">
    <source>
        <dbReference type="ARBA" id="ARBA00022475"/>
    </source>
</evidence>
<dbReference type="EMBL" id="CP034669">
    <property type="protein sequence ID" value="QAT81805.1"/>
    <property type="molecule type" value="Genomic_DNA"/>
</dbReference>
<evidence type="ECO:0000256" key="5">
    <source>
        <dbReference type="ARBA" id="ARBA00022692"/>
    </source>
</evidence>
<feature type="transmembrane region" description="Helical" evidence="9">
    <location>
        <begin position="67"/>
        <end position="89"/>
    </location>
</feature>
<name>A0A410RIW1_CORCK</name>
<dbReference type="Proteomes" id="UP000288758">
    <property type="component" value="Chromosome"/>
</dbReference>
<organism evidence="10 11">
    <name type="scientific">Corallococcus coralloides</name>
    <name type="common">Myxococcus coralloides</name>
    <dbReference type="NCBI Taxonomy" id="184914"/>
    <lineage>
        <taxon>Bacteria</taxon>
        <taxon>Pseudomonadati</taxon>
        <taxon>Myxococcota</taxon>
        <taxon>Myxococcia</taxon>
        <taxon>Myxococcales</taxon>
        <taxon>Cystobacterineae</taxon>
        <taxon>Myxococcaceae</taxon>
        <taxon>Corallococcus</taxon>
    </lineage>
</organism>
<dbReference type="GO" id="GO:0015385">
    <property type="term" value="F:sodium:proton antiporter activity"/>
    <property type="evidence" value="ECO:0007669"/>
    <property type="project" value="TreeGrafter"/>
</dbReference>
<dbReference type="PIRSF" id="PIRSF028784">
    <property type="entry name" value="MrpF"/>
    <property type="match status" value="1"/>
</dbReference>
<keyword evidence="3 8" id="KW-0813">Transport</keyword>
<dbReference type="RefSeq" id="WP_128794250.1">
    <property type="nucleotide sequence ID" value="NZ_CP034669.1"/>
</dbReference>
<evidence type="ECO:0000313" key="11">
    <source>
        <dbReference type="Proteomes" id="UP000288758"/>
    </source>
</evidence>
<evidence type="ECO:0000256" key="8">
    <source>
        <dbReference type="PIRNR" id="PIRNR028784"/>
    </source>
</evidence>
<evidence type="ECO:0000256" key="7">
    <source>
        <dbReference type="ARBA" id="ARBA00023136"/>
    </source>
</evidence>
<comment type="similarity">
    <text evidence="2 8">Belongs to the CPA3 antiporters (TC 2.A.63) subunit F family.</text>
</comment>
<proteinExistence type="inferred from homology"/>
<evidence type="ECO:0000313" key="10">
    <source>
        <dbReference type="EMBL" id="QAT81805.1"/>
    </source>
</evidence>
<evidence type="ECO:0000256" key="2">
    <source>
        <dbReference type="ARBA" id="ARBA00009212"/>
    </source>
</evidence>
<accession>A0A410RIW1</accession>
<keyword evidence="4 8" id="KW-1003">Cell membrane</keyword>
<dbReference type="PANTHER" id="PTHR34702">
    <property type="entry name" value="NA(+)/H(+) ANTIPORTER SUBUNIT F1"/>
    <property type="match status" value="1"/>
</dbReference>
<dbReference type="Pfam" id="PF04066">
    <property type="entry name" value="MrpF_PhaF"/>
    <property type="match status" value="1"/>
</dbReference>
<keyword evidence="8" id="KW-0406">Ion transport</keyword>
<keyword evidence="8" id="KW-0050">Antiport</keyword>
<feature type="transmembrane region" description="Helical" evidence="9">
    <location>
        <begin position="41"/>
        <end position="61"/>
    </location>
</feature>
<keyword evidence="6 9" id="KW-1133">Transmembrane helix</keyword>
<evidence type="ECO:0000256" key="9">
    <source>
        <dbReference type="SAM" id="Phobius"/>
    </source>
</evidence>
<sequence>MSAPDPPGFTLLLEVILGLLTLAMALVFLRLLRGPTAPDRVVALDTMGVLTLGMTAVYSVYTREPHLLRVAAGIALISFLGTVAVARYLERVKAG</sequence>
<gene>
    <name evidence="10" type="primary">mrpF</name>
    <name evidence="10" type="ORF">EJ065_0196</name>
</gene>
<evidence type="ECO:0000256" key="6">
    <source>
        <dbReference type="ARBA" id="ARBA00022989"/>
    </source>
</evidence>
<evidence type="ECO:0000256" key="1">
    <source>
        <dbReference type="ARBA" id="ARBA00004651"/>
    </source>
</evidence>